<dbReference type="PRINTS" id="PR00038">
    <property type="entry name" value="HTHLUXR"/>
</dbReference>
<feature type="domain" description="HTH luxR-type" evidence="3">
    <location>
        <begin position="143"/>
        <end position="208"/>
    </location>
</feature>
<evidence type="ECO:0000259" key="3">
    <source>
        <dbReference type="PROSITE" id="PS50043"/>
    </source>
</evidence>
<protein>
    <recommendedName>
        <fullName evidence="3">HTH luxR-type domain-containing protein</fullName>
    </recommendedName>
</protein>
<dbReference type="EMBL" id="RRCO01000007">
    <property type="protein sequence ID" value="RRJ24364.1"/>
    <property type="molecule type" value="Genomic_DNA"/>
</dbReference>
<dbReference type="GO" id="GO:0006355">
    <property type="term" value="P:regulation of DNA-templated transcription"/>
    <property type="evidence" value="ECO:0007669"/>
    <property type="project" value="InterPro"/>
</dbReference>
<keyword evidence="5" id="KW-1185">Reference proteome</keyword>
<proteinExistence type="predicted"/>
<comment type="caution">
    <text evidence="4">The sequence shown here is derived from an EMBL/GenBank/DDBJ whole genome shotgun (WGS) entry which is preliminary data.</text>
</comment>
<dbReference type="GO" id="GO:0003677">
    <property type="term" value="F:DNA binding"/>
    <property type="evidence" value="ECO:0007669"/>
    <property type="project" value="InterPro"/>
</dbReference>
<keyword evidence="2" id="KW-0472">Membrane</keyword>
<dbReference type="OrthoDB" id="3177100at2"/>
<organism evidence="4 5">
    <name type="scientific">Lachnoanaerobaculum gingivalis</name>
    <dbReference type="NCBI Taxonomy" id="2490855"/>
    <lineage>
        <taxon>Bacteria</taxon>
        <taxon>Bacillati</taxon>
        <taxon>Bacillota</taxon>
        <taxon>Clostridia</taxon>
        <taxon>Lachnospirales</taxon>
        <taxon>Lachnospiraceae</taxon>
        <taxon>Lachnoanaerobaculum</taxon>
    </lineage>
</organism>
<reference evidence="4 5" key="1">
    <citation type="submission" date="2018-11" db="EMBL/GenBank/DDBJ databases">
        <title>Genome sequencing of Lachnoanaerobaculum sp. KCOM 2030 (= ChDC B114).</title>
        <authorList>
            <person name="Kook J.-K."/>
            <person name="Park S.-N."/>
            <person name="Lim Y.K."/>
        </authorList>
    </citation>
    <scope>NUCLEOTIDE SEQUENCE [LARGE SCALE GENOMIC DNA]</scope>
    <source>
        <strain evidence="4 5">KCOM 2030</strain>
    </source>
</reference>
<dbReference type="PROSITE" id="PS50043">
    <property type="entry name" value="HTH_LUXR_2"/>
    <property type="match status" value="1"/>
</dbReference>
<sequence length="213" mass="25483">MDFLRKKLFIYFFIVELLSILLAFLSFVYIAGFEYIYGIIRQNMAAFIISLFFIFIFIILIAVIAGNFIIKIIIKDLSSCISEGAENGQKVRKDYKWLYMILEEERNKEKEIYNNKINDLKQRIKRLEYDRKKEIDPESFKQFIKGIDELTKTERKIFDLHREGYSVQEILDIAKIKESTLRYHNQNIYAKLSVSSMKMMLRYCALMENEKKL</sequence>
<evidence type="ECO:0000256" key="1">
    <source>
        <dbReference type="SAM" id="Coils"/>
    </source>
</evidence>
<keyword evidence="2" id="KW-0812">Transmembrane</keyword>
<feature type="transmembrane region" description="Helical" evidence="2">
    <location>
        <begin position="9"/>
        <end position="32"/>
    </location>
</feature>
<dbReference type="SUPFAM" id="SSF46894">
    <property type="entry name" value="C-terminal effector domain of the bipartite response regulators"/>
    <property type="match status" value="1"/>
</dbReference>
<dbReference type="InterPro" id="IPR016032">
    <property type="entry name" value="Sig_transdc_resp-reg_C-effctor"/>
</dbReference>
<name>A0A3P3QT06_9FIRM</name>
<feature type="transmembrane region" description="Helical" evidence="2">
    <location>
        <begin position="44"/>
        <end position="70"/>
    </location>
</feature>
<evidence type="ECO:0000313" key="4">
    <source>
        <dbReference type="EMBL" id="RRJ24364.1"/>
    </source>
</evidence>
<dbReference type="Proteomes" id="UP000272490">
    <property type="component" value="Unassembled WGS sequence"/>
</dbReference>
<feature type="coiled-coil region" evidence="1">
    <location>
        <begin position="103"/>
        <end position="130"/>
    </location>
</feature>
<gene>
    <name evidence="4" type="ORF">EHV10_13355</name>
</gene>
<keyword evidence="1" id="KW-0175">Coiled coil</keyword>
<keyword evidence="2" id="KW-1133">Transmembrane helix</keyword>
<dbReference type="Gene3D" id="1.10.10.10">
    <property type="entry name" value="Winged helix-like DNA-binding domain superfamily/Winged helix DNA-binding domain"/>
    <property type="match status" value="1"/>
</dbReference>
<evidence type="ECO:0000313" key="5">
    <source>
        <dbReference type="Proteomes" id="UP000272490"/>
    </source>
</evidence>
<dbReference type="Pfam" id="PF00196">
    <property type="entry name" value="GerE"/>
    <property type="match status" value="1"/>
</dbReference>
<accession>A0A3P3QT06</accession>
<dbReference type="InterPro" id="IPR000792">
    <property type="entry name" value="Tscrpt_reg_LuxR_C"/>
</dbReference>
<evidence type="ECO:0000256" key="2">
    <source>
        <dbReference type="SAM" id="Phobius"/>
    </source>
</evidence>
<dbReference type="InterPro" id="IPR036388">
    <property type="entry name" value="WH-like_DNA-bd_sf"/>
</dbReference>
<dbReference type="SMART" id="SM00421">
    <property type="entry name" value="HTH_LUXR"/>
    <property type="match status" value="1"/>
</dbReference>
<dbReference type="AlphaFoldDB" id="A0A3P3QT06"/>
<dbReference type="RefSeq" id="WP_128675073.1">
    <property type="nucleotide sequence ID" value="NZ_RRCO01000007.1"/>
</dbReference>